<evidence type="ECO:0000256" key="4">
    <source>
        <dbReference type="ARBA" id="ARBA00023136"/>
    </source>
</evidence>
<dbReference type="AlphaFoldDB" id="A0A9P9E923"/>
<evidence type="ECO:0000256" key="1">
    <source>
        <dbReference type="ARBA" id="ARBA00004141"/>
    </source>
</evidence>
<proteinExistence type="predicted"/>
<evidence type="ECO:0000313" key="7">
    <source>
        <dbReference type="Proteomes" id="UP000738349"/>
    </source>
</evidence>
<dbReference type="Proteomes" id="UP000738349">
    <property type="component" value="Unassembled WGS sequence"/>
</dbReference>
<feature type="transmembrane region" description="Helical" evidence="5">
    <location>
        <begin position="213"/>
        <end position="232"/>
    </location>
</feature>
<evidence type="ECO:0000313" key="6">
    <source>
        <dbReference type="EMBL" id="KAH7134100.1"/>
    </source>
</evidence>
<dbReference type="PANTHER" id="PTHR31465:SF1">
    <property type="entry name" value="PROTEIN RTA1-RELATED"/>
    <property type="match status" value="1"/>
</dbReference>
<feature type="transmembrane region" description="Helical" evidence="5">
    <location>
        <begin position="247"/>
        <end position="270"/>
    </location>
</feature>
<comment type="subcellular location">
    <subcellularLocation>
        <location evidence="1">Membrane</location>
        <topology evidence="1">Multi-pass membrane protein</topology>
    </subcellularLocation>
</comment>
<organism evidence="6 7">
    <name type="scientific">Dactylonectria macrodidyma</name>
    <dbReference type="NCBI Taxonomy" id="307937"/>
    <lineage>
        <taxon>Eukaryota</taxon>
        <taxon>Fungi</taxon>
        <taxon>Dikarya</taxon>
        <taxon>Ascomycota</taxon>
        <taxon>Pezizomycotina</taxon>
        <taxon>Sordariomycetes</taxon>
        <taxon>Hypocreomycetidae</taxon>
        <taxon>Hypocreales</taxon>
        <taxon>Nectriaceae</taxon>
        <taxon>Dactylonectria</taxon>
    </lineage>
</organism>
<keyword evidence="7" id="KW-1185">Reference proteome</keyword>
<reference evidence="6" key="1">
    <citation type="journal article" date="2021" name="Nat. Commun.">
        <title>Genetic determinants of endophytism in the Arabidopsis root mycobiome.</title>
        <authorList>
            <person name="Mesny F."/>
            <person name="Miyauchi S."/>
            <person name="Thiergart T."/>
            <person name="Pickel B."/>
            <person name="Atanasova L."/>
            <person name="Karlsson M."/>
            <person name="Huettel B."/>
            <person name="Barry K.W."/>
            <person name="Haridas S."/>
            <person name="Chen C."/>
            <person name="Bauer D."/>
            <person name="Andreopoulos W."/>
            <person name="Pangilinan J."/>
            <person name="LaButti K."/>
            <person name="Riley R."/>
            <person name="Lipzen A."/>
            <person name="Clum A."/>
            <person name="Drula E."/>
            <person name="Henrissat B."/>
            <person name="Kohler A."/>
            <person name="Grigoriev I.V."/>
            <person name="Martin F.M."/>
            <person name="Hacquard S."/>
        </authorList>
    </citation>
    <scope>NUCLEOTIDE SEQUENCE</scope>
    <source>
        <strain evidence="6">MPI-CAGE-AT-0147</strain>
    </source>
</reference>
<gene>
    <name evidence="6" type="ORF">EDB81DRAFT_870769</name>
</gene>
<dbReference type="Pfam" id="PF04479">
    <property type="entry name" value="RTA1"/>
    <property type="match status" value="1"/>
</dbReference>
<keyword evidence="4 5" id="KW-0472">Membrane</keyword>
<evidence type="ECO:0000256" key="2">
    <source>
        <dbReference type="ARBA" id="ARBA00022692"/>
    </source>
</evidence>
<feature type="transmembrane region" description="Helical" evidence="5">
    <location>
        <begin position="131"/>
        <end position="148"/>
    </location>
</feature>
<keyword evidence="2 5" id="KW-0812">Transmembrane</keyword>
<feature type="transmembrane region" description="Helical" evidence="5">
    <location>
        <begin position="87"/>
        <end position="111"/>
    </location>
</feature>
<dbReference type="GO" id="GO:0016020">
    <property type="term" value="C:membrane"/>
    <property type="evidence" value="ECO:0007669"/>
    <property type="project" value="UniProtKB-SubCell"/>
</dbReference>
<sequence>MSSQNSTQTADPSSGDAEGFTFSLYHYTPSLAAAIAAIIVFTALTGYHVFLITRHRSWYFTAFTLGGLFQTLGYAGRAWSHYDTTALGGYIIQAILILVAPALYAASIYMILARLIRAINGEPLSIIPVRWMTKIFVTGDVISFFLQGGGGGIQAGGTLDLYNLGEKIIIVGLFVQIVIFSFFMVTTITFHVKVAKQPTSAAVSNTVAWQRHLYVLYTTSILILVRSIFRVIEYLQGNGGYLISHEAYLYIFDALLMVAVMAIFAIWYIGDLKHNSGQAKDVQSKNMRFMSLDIITLVA</sequence>
<dbReference type="InterPro" id="IPR007568">
    <property type="entry name" value="RTA1"/>
</dbReference>
<feature type="transmembrane region" description="Helical" evidence="5">
    <location>
        <begin position="168"/>
        <end position="192"/>
    </location>
</feature>
<dbReference type="PANTHER" id="PTHR31465">
    <property type="entry name" value="PROTEIN RTA1-RELATED"/>
    <property type="match status" value="1"/>
</dbReference>
<evidence type="ECO:0000256" key="5">
    <source>
        <dbReference type="SAM" id="Phobius"/>
    </source>
</evidence>
<feature type="transmembrane region" description="Helical" evidence="5">
    <location>
        <begin position="31"/>
        <end position="50"/>
    </location>
</feature>
<keyword evidence="3 5" id="KW-1133">Transmembrane helix</keyword>
<feature type="transmembrane region" description="Helical" evidence="5">
    <location>
        <begin position="57"/>
        <end position="75"/>
    </location>
</feature>
<accession>A0A9P9E923</accession>
<evidence type="ECO:0000256" key="3">
    <source>
        <dbReference type="ARBA" id="ARBA00022989"/>
    </source>
</evidence>
<dbReference type="OrthoDB" id="3358017at2759"/>
<comment type="caution">
    <text evidence="6">The sequence shown here is derived from an EMBL/GenBank/DDBJ whole genome shotgun (WGS) entry which is preliminary data.</text>
</comment>
<name>A0A9P9E923_9HYPO</name>
<protein>
    <submittedName>
        <fullName evidence="6">RTA1 like protein-domain-containing protein</fullName>
    </submittedName>
</protein>
<dbReference type="EMBL" id="JAGMUV010000014">
    <property type="protein sequence ID" value="KAH7134100.1"/>
    <property type="molecule type" value="Genomic_DNA"/>
</dbReference>